<dbReference type="InterPro" id="IPR027417">
    <property type="entry name" value="P-loop_NTPase"/>
</dbReference>
<comment type="function">
    <text evidence="11">DNA polymerase III is a complex, multichain enzyme responsible for most of the replicative synthesis in bacteria. This DNA polymerase also exhibits 3' to 5' exonuclease activity.</text>
</comment>
<feature type="region of interest" description="Disordered" evidence="12">
    <location>
        <begin position="382"/>
        <end position="417"/>
    </location>
</feature>
<keyword evidence="4 11" id="KW-0235">DNA replication</keyword>
<feature type="region of interest" description="Disordered" evidence="12">
    <location>
        <begin position="447"/>
        <end position="520"/>
    </location>
</feature>
<proteinExistence type="inferred from homology"/>
<dbReference type="GO" id="GO:0046872">
    <property type="term" value="F:metal ion binding"/>
    <property type="evidence" value="ECO:0007669"/>
    <property type="project" value="UniProtKB-KW"/>
</dbReference>
<dbReference type="InterPro" id="IPR022754">
    <property type="entry name" value="DNA_pol_III_gamma-3"/>
</dbReference>
<evidence type="ECO:0000256" key="8">
    <source>
        <dbReference type="ARBA" id="ARBA00022840"/>
    </source>
</evidence>
<evidence type="ECO:0000256" key="10">
    <source>
        <dbReference type="ARBA" id="ARBA00049244"/>
    </source>
</evidence>
<dbReference type="Pfam" id="PF13177">
    <property type="entry name" value="DNA_pol3_delta2"/>
    <property type="match status" value="1"/>
</dbReference>
<dbReference type="AlphaFoldDB" id="A0A7W2JGP8"/>
<dbReference type="NCBIfam" id="NF004046">
    <property type="entry name" value="PRK05563.1"/>
    <property type="match status" value="1"/>
</dbReference>
<feature type="compositionally biased region" description="Pro residues" evidence="12">
    <location>
        <begin position="392"/>
        <end position="412"/>
    </location>
</feature>
<dbReference type="InterPro" id="IPR012763">
    <property type="entry name" value="DNA_pol_III_sug/sutau_N"/>
</dbReference>
<dbReference type="GO" id="GO:0003677">
    <property type="term" value="F:DNA binding"/>
    <property type="evidence" value="ECO:0007669"/>
    <property type="project" value="InterPro"/>
</dbReference>
<feature type="compositionally biased region" description="Low complexity" evidence="12">
    <location>
        <begin position="382"/>
        <end position="391"/>
    </location>
</feature>
<name>A0A7W2JGP8_9PSED</name>
<evidence type="ECO:0000256" key="9">
    <source>
        <dbReference type="ARBA" id="ARBA00022932"/>
    </source>
</evidence>
<dbReference type="NCBIfam" id="NF005942">
    <property type="entry name" value="PRK07994.1"/>
    <property type="match status" value="1"/>
</dbReference>
<dbReference type="InterPro" id="IPR008921">
    <property type="entry name" value="DNA_pol3_clamp-load_cplx_C"/>
</dbReference>
<dbReference type="GO" id="GO:0005524">
    <property type="term" value="F:ATP binding"/>
    <property type="evidence" value="ECO:0007669"/>
    <property type="project" value="UniProtKB-KW"/>
</dbReference>
<dbReference type="CDD" id="cd00009">
    <property type="entry name" value="AAA"/>
    <property type="match status" value="1"/>
</dbReference>
<dbReference type="EC" id="2.7.7.7" evidence="11"/>
<dbReference type="GO" id="GO:0003887">
    <property type="term" value="F:DNA-directed DNA polymerase activity"/>
    <property type="evidence" value="ECO:0007669"/>
    <property type="project" value="UniProtKB-KW"/>
</dbReference>
<dbReference type="SUPFAM" id="SSF48019">
    <property type="entry name" value="post-AAA+ oligomerization domain-like"/>
    <property type="match status" value="1"/>
</dbReference>
<dbReference type="RefSeq" id="WP_182364969.1">
    <property type="nucleotide sequence ID" value="NZ_JACGCU010000006.1"/>
</dbReference>
<protein>
    <recommendedName>
        <fullName evidence="11">DNA polymerase III subunit gamma/tau</fullName>
        <ecNumber evidence="11">2.7.7.7</ecNumber>
    </recommendedName>
</protein>
<dbReference type="FunFam" id="1.20.272.10:FF:000003">
    <property type="entry name" value="DNA polymerase III subunit gamma/tau"/>
    <property type="match status" value="1"/>
</dbReference>
<dbReference type="PANTHER" id="PTHR11669:SF0">
    <property type="entry name" value="PROTEIN STICHEL-LIKE 2"/>
    <property type="match status" value="1"/>
</dbReference>
<evidence type="ECO:0000256" key="2">
    <source>
        <dbReference type="ARBA" id="ARBA00022679"/>
    </source>
</evidence>
<organism evidence="14 15">
    <name type="scientific">Pseudomonas juntendi</name>
    <dbReference type="NCBI Taxonomy" id="2666183"/>
    <lineage>
        <taxon>Bacteria</taxon>
        <taxon>Pseudomonadati</taxon>
        <taxon>Pseudomonadota</taxon>
        <taxon>Gammaproteobacteria</taxon>
        <taxon>Pseudomonadales</taxon>
        <taxon>Pseudomonadaceae</taxon>
        <taxon>Pseudomonas</taxon>
    </lineage>
</organism>
<dbReference type="InterPro" id="IPR045085">
    <property type="entry name" value="HLD_clamp_pol_III_gamma_tau"/>
</dbReference>
<evidence type="ECO:0000256" key="11">
    <source>
        <dbReference type="RuleBase" id="RU364063"/>
    </source>
</evidence>
<dbReference type="InterPro" id="IPR003593">
    <property type="entry name" value="AAA+_ATPase"/>
</dbReference>
<evidence type="ECO:0000313" key="14">
    <source>
        <dbReference type="EMBL" id="MBA6058600.1"/>
    </source>
</evidence>
<keyword evidence="5" id="KW-0479">Metal-binding</keyword>
<feature type="compositionally biased region" description="Low complexity" evidence="12">
    <location>
        <begin position="450"/>
        <end position="468"/>
    </location>
</feature>
<keyword evidence="9 11" id="KW-0239">DNA-directed DNA polymerase</keyword>
<dbReference type="Gene3D" id="3.30.300.150">
    <property type="entry name" value="DNA polymerase III, tau subunit, domain V"/>
    <property type="match status" value="1"/>
</dbReference>
<dbReference type="Pfam" id="PF22608">
    <property type="entry name" value="DNAX_ATPase_lid"/>
    <property type="match status" value="1"/>
</dbReference>
<dbReference type="Proteomes" id="UP000556620">
    <property type="component" value="Unassembled WGS sequence"/>
</dbReference>
<dbReference type="InterPro" id="IPR038249">
    <property type="entry name" value="PolIII_tau_V_sf"/>
</dbReference>
<dbReference type="EMBL" id="JACGCU010000006">
    <property type="protein sequence ID" value="MBA6058600.1"/>
    <property type="molecule type" value="Genomic_DNA"/>
</dbReference>
<evidence type="ECO:0000259" key="13">
    <source>
        <dbReference type="SMART" id="SM00382"/>
    </source>
</evidence>
<comment type="caution">
    <text evidence="14">The sequence shown here is derived from an EMBL/GenBank/DDBJ whole genome shotgun (WGS) entry which is preliminary data.</text>
</comment>
<keyword evidence="7" id="KW-0862">Zinc</keyword>
<dbReference type="Pfam" id="PF12169">
    <property type="entry name" value="DNA_pol3_gamma3"/>
    <property type="match status" value="1"/>
</dbReference>
<dbReference type="InterPro" id="IPR021029">
    <property type="entry name" value="DNA_pol_III_tau_dom-5"/>
</dbReference>
<evidence type="ECO:0000256" key="4">
    <source>
        <dbReference type="ARBA" id="ARBA00022705"/>
    </source>
</evidence>
<dbReference type="InterPro" id="IPR001270">
    <property type="entry name" value="ClpA/B"/>
</dbReference>
<dbReference type="PRINTS" id="PR00300">
    <property type="entry name" value="CLPPROTEASEA"/>
</dbReference>
<comment type="subunit">
    <text evidence="11">DNA polymerase III contains a core (composed of alpha, epsilon and theta chains) that associates with a tau subunit. This core dimerizes to form the POLIII' complex. PolIII' associates with the gamma complex (composed of gamma, delta, delta', psi and chi chains) and with the beta chain to form the complete DNA polymerase III complex.</text>
</comment>
<sequence length="685" mass="73820">MSYQVLARKWRPRSFREMVGQTHVLKALINALDNQRLHHAYLFTGTRGVGKTTIARIIAKCLNCETGITSAPCGTCSVCREIDEGRFVDLIEIDAASRTKVEDTRELLDNVQYAPSRGRFKVYLIDEVHMLSTHSFNALLKTLEEPPPYVKFILATTDPQKLPATILSRCLQFSLKNMSPERVVEHLSHVLAAENVPFEADALWLLGRAADGSMRDAMSLTDQAIAFGEGKVLAADVRAMLGSLDHGQVYGVLQALLEGDARALLEAVRNLAEQGPDWAGVLAEMLNVLHRVAIAQALPEAVDNGQGDRDRVLALAQALPAEDVQFYYQMGLIGRRDLPLAPDPRGGFEMVLLRMLAFRPADTDDAPKPVLKPVGISQATADPANPVAAPAPAVPPPAAEPAPAPLVVPPPATVDHEPELPADAELRAEVEAISVPEPVAEVVDLPWEDPAPTSAPVAPQAPVAEPASAPRPTPQAAPTAAPAVHDEPPFDPSAYAAVGMDRDDEPPLDEDYYGGESDPVGFSYLDELAEHVQEEAPAPAPAPLPAAKPATGLALQWLELFPQLPVSGMTGNIAANCTLIAADGDDWLLHLDPGQGALFNTTQQRRLNEALNQHLGRTLNLRIELVLPEQETPAQAVARKRAERQQGAVASIEQDPLIQQMIKLFGAKVRQDTIEPVEALANQGQ</sequence>
<keyword evidence="8 11" id="KW-0067">ATP-binding</keyword>
<accession>A0A7W2JGP8</accession>
<comment type="catalytic activity">
    <reaction evidence="10 11">
        <text>DNA(n) + a 2'-deoxyribonucleoside 5'-triphosphate = DNA(n+1) + diphosphate</text>
        <dbReference type="Rhea" id="RHEA:22508"/>
        <dbReference type="Rhea" id="RHEA-COMP:17339"/>
        <dbReference type="Rhea" id="RHEA-COMP:17340"/>
        <dbReference type="ChEBI" id="CHEBI:33019"/>
        <dbReference type="ChEBI" id="CHEBI:61560"/>
        <dbReference type="ChEBI" id="CHEBI:173112"/>
        <dbReference type="EC" id="2.7.7.7"/>
    </reaction>
</comment>
<evidence type="ECO:0000256" key="6">
    <source>
        <dbReference type="ARBA" id="ARBA00022741"/>
    </source>
</evidence>
<gene>
    <name evidence="11 14" type="primary">dnaX</name>
    <name evidence="14" type="ORF">H4C44_05345</name>
</gene>
<dbReference type="PANTHER" id="PTHR11669">
    <property type="entry name" value="REPLICATION FACTOR C / DNA POLYMERASE III GAMMA-TAU SUBUNIT"/>
    <property type="match status" value="1"/>
</dbReference>
<evidence type="ECO:0000256" key="3">
    <source>
        <dbReference type="ARBA" id="ARBA00022695"/>
    </source>
</evidence>
<dbReference type="SMART" id="SM00382">
    <property type="entry name" value="AAA"/>
    <property type="match status" value="1"/>
</dbReference>
<dbReference type="SUPFAM" id="SSF52540">
    <property type="entry name" value="P-loop containing nucleoside triphosphate hydrolases"/>
    <property type="match status" value="1"/>
</dbReference>
<evidence type="ECO:0000256" key="1">
    <source>
        <dbReference type="ARBA" id="ARBA00006360"/>
    </source>
</evidence>
<dbReference type="NCBIfam" id="TIGR02397">
    <property type="entry name" value="dnaX_nterm"/>
    <property type="match status" value="1"/>
</dbReference>
<evidence type="ECO:0000256" key="12">
    <source>
        <dbReference type="SAM" id="MobiDB-lite"/>
    </source>
</evidence>
<dbReference type="Pfam" id="PF12170">
    <property type="entry name" value="DNA_pol3_tau_5"/>
    <property type="match status" value="1"/>
</dbReference>
<evidence type="ECO:0000256" key="5">
    <source>
        <dbReference type="ARBA" id="ARBA00022723"/>
    </source>
</evidence>
<dbReference type="FunFam" id="1.10.8.60:FF:000013">
    <property type="entry name" value="DNA polymerase III subunit gamma/tau"/>
    <property type="match status" value="1"/>
</dbReference>
<dbReference type="Gene3D" id="1.20.272.10">
    <property type="match status" value="1"/>
</dbReference>
<dbReference type="FunFam" id="3.40.50.300:FF:000014">
    <property type="entry name" value="DNA polymerase III subunit gamma/tau"/>
    <property type="match status" value="1"/>
</dbReference>
<feature type="compositionally biased region" description="Acidic residues" evidence="12">
    <location>
        <begin position="502"/>
        <end position="513"/>
    </location>
</feature>
<keyword evidence="6 11" id="KW-0547">Nucleotide-binding</keyword>
<dbReference type="Gene3D" id="3.40.50.300">
    <property type="entry name" value="P-loop containing nucleotide triphosphate hydrolases"/>
    <property type="match status" value="1"/>
</dbReference>
<evidence type="ECO:0000313" key="15">
    <source>
        <dbReference type="Proteomes" id="UP000556620"/>
    </source>
</evidence>
<dbReference type="Gene3D" id="1.10.8.60">
    <property type="match status" value="1"/>
</dbReference>
<keyword evidence="3 11" id="KW-0548">Nucleotidyltransferase</keyword>
<reference evidence="14 15" key="1">
    <citation type="submission" date="2020-07" db="EMBL/GenBank/DDBJ databases">
        <title>Diversity of carbapenemase encoding genes among Pseudomonas putida group clinical isolates in a tertiary Brazilian hospital.</title>
        <authorList>
            <person name="Alberto-Lei F."/>
            <person name="Nodari C.S."/>
            <person name="Streling A.P."/>
            <person name="Paulino J.T."/>
            <person name="Bessa-Neto F.O."/>
            <person name="Cayo R."/>
            <person name="Gales A.C."/>
        </authorList>
    </citation>
    <scope>NUCLEOTIDE SEQUENCE [LARGE SCALE GENOMIC DNA]</scope>
    <source>
        <strain evidence="14 15">14535</strain>
    </source>
</reference>
<keyword evidence="2 11" id="KW-0808">Transferase</keyword>
<dbReference type="GO" id="GO:0006261">
    <property type="term" value="P:DNA-templated DNA replication"/>
    <property type="evidence" value="ECO:0007669"/>
    <property type="project" value="TreeGrafter"/>
</dbReference>
<dbReference type="CDD" id="cd18137">
    <property type="entry name" value="HLD_clamp_pol_III_gamma_tau"/>
    <property type="match status" value="1"/>
</dbReference>
<comment type="similarity">
    <text evidence="1 11">Belongs to the DnaX/STICHEL family.</text>
</comment>
<dbReference type="InterPro" id="IPR050238">
    <property type="entry name" value="DNA_Rep/Repair_Clamp_Loader"/>
</dbReference>
<feature type="domain" description="AAA+ ATPase" evidence="13">
    <location>
        <begin position="37"/>
        <end position="179"/>
    </location>
</feature>
<dbReference type="GO" id="GO:0009360">
    <property type="term" value="C:DNA polymerase III complex"/>
    <property type="evidence" value="ECO:0007669"/>
    <property type="project" value="InterPro"/>
</dbReference>
<evidence type="ECO:0000256" key="7">
    <source>
        <dbReference type="ARBA" id="ARBA00022833"/>
    </source>
</evidence>